<reference evidence="2 3" key="1">
    <citation type="submission" date="2023-01" db="EMBL/GenBank/DDBJ databases">
        <title>Analysis of 21 Apiospora genomes using comparative genomics revels a genus with tremendous synthesis potential of carbohydrate active enzymes and secondary metabolites.</title>
        <authorList>
            <person name="Sorensen T."/>
        </authorList>
    </citation>
    <scope>NUCLEOTIDE SEQUENCE [LARGE SCALE GENOMIC DNA]</scope>
    <source>
        <strain evidence="2 3">CBS 20057</strain>
    </source>
</reference>
<evidence type="ECO:0000313" key="2">
    <source>
        <dbReference type="EMBL" id="KAK7998997.1"/>
    </source>
</evidence>
<protein>
    <submittedName>
        <fullName evidence="2">Uncharacterized protein</fullName>
    </submittedName>
</protein>
<sequence>MALIQIPEALPKGRKETSRTKANITPPATILPRAIAIAAVAVAVFIPCFIYAIPLFTSRPIVSVPDILVRGSSYTGCALYSGFLECPVMVVVASMNVYALFAASALVAVAIQLSVYGWARAYLVGHSLFWMNVLCCVVSLLLTREVRACHG</sequence>
<keyword evidence="1" id="KW-0472">Membrane</keyword>
<evidence type="ECO:0000313" key="3">
    <source>
        <dbReference type="Proteomes" id="UP001396898"/>
    </source>
</evidence>
<dbReference type="EMBL" id="JAQQWI010000019">
    <property type="protein sequence ID" value="KAK7998997.1"/>
    <property type="molecule type" value="Genomic_DNA"/>
</dbReference>
<gene>
    <name evidence="2" type="ORF">PG991_014672</name>
</gene>
<keyword evidence="3" id="KW-1185">Reference proteome</keyword>
<feature type="transmembrane region" description="Helical" evidence="1">
    <location>
        <begin position="121"/>
        <end position="142"/>
    </location>
</feature>
<feature type="transmembrane region" description="Helical" evidence="1">
    <location>
        <begin position="30"/>
        <end position="53"/>
    </location>
</feature>
<keyword evidence="1" id="KW-1133">Transmembrane helix</keyword>
<feature type="transmembrane region" description="Helical" evidence="1">
    <location>
        <begin position="73"/>
        <end position="92"/>
    </location>
</feature>
<accession>A0ABR1R4D2</accession>
<name>A0ABR1R4D2_9PEZI</name>
<dbReference type="Proteomes" id="UP001396898">
    <property type="component" value="Unassembled WGS sequence"/>
</dbReference>
<proteinExistence type="predicted"/>
<keyword evidence="1" id="KW-0812">Transmembrane</keyword>
<evidence type="ECO:0000256" key="1">
    <source>
        <dbReference type="SAM" id="Phobius"/>
    </source>
</evidence>
<feature type="transmembrane region" description="Helical" evidence="1">
    <location>
        <begin position="97"/>
        <end position="115"/>
    </location>
</feature>
<comment type="caution">
    <text evidence="2">The sequence shown here is derived from an EMBL/GenBank/DDBJ whole genome shotgun (WGS) entry which is preliminary data.</text>
</comment>
<organism evidence="2 3">
    <name type="scientific">Apiospora marii</name>
    <dbReference type="NCBI Taxonomy" id="335849"/>
    <lineage>
        <taxon>Eukaryota</taxon>
        <taxon>Fungi</taxon>
        <taxon>Dikarya</taxon>
        <taxon>Ascomycota</taxon>
        <taxon>Pezizomycotina</taxon>
        <taxon>Sordariomycetes</taxon>
        <taxon>Xylariomycetidae</taxon>
        <taxon>Amphisphaeriales</taxon>
        <taxon>Apiosporaceae</taxon>
        <taxon>Apiospora</taxon>
    </lineage>
</organism>